<feature type="domain" description="HemY N-terminal" evidence="8">
    <location>
        <begin position="26"/>
        <end position="140"/>
    </location>
</feature>
<keyword evidence="10" id="KW-1185">Reference proteome</keyword>
<keyword evidence="6 7" id="KW-0472">Membrane</keyword>
<gene>
    <name evidence="9" type="ORF">I7X39_17710</name>
</gene>
<dbReference type="Proteomes" id="UP000613266">
    <property type="component" value="Unassembled WGS sequence"/>
</dbReference>
<keyword evidence="3" id="KW-1003">Cell membrane</keyword>
<proteinExistence type="predicted"/>
<accession>A0A931J9V6</accession>
<dbReference type="EMBL" id="JAEDAK010000014">
    <property type="protein sequence ID" value="MBH9578730.1"/>
    <property type="molecule type" value="Genomic_DNA"/>
</dbReference>
<keyword evidence="5 7" id="KW-1133">Transmembrane helix</keyword>
<comment type="caution">
    <text evidence="9">The sequence shown here is derived from an EMBL/GenBank/DDBJ whole genome shotgun (WGS) entry which is preliminary data.</text>
</comment>
<dbReference type="InterPro" id="IPR010817">
    <property type="entry name" value="HemY_N"/>
</dbReference>
<reference evidence="9" key="1">
    <citation type="submission" date="2020-12" db="EMBL/GenBank/DDBJ databases">
        <title>The genome sequence of Inhella sp. 1Y17.</title>
        <authorList>
            <person name="Liu Y."/>
        </authorList>
    </citation>
    <scope>NUCLEOTIDE SEQUENCE</scope>
    <source>
        <strain evidence="9">1Y17</strain>
    </source>
</reference>
<name>A0A931J9V6_9BURK</name>
<evidence type="ECO:0000256" key="6">
    <source>
        <dbReference type="ARBA" id="ARBA00023136"/>
    </source>
</evidence>
<dbReference type="GO" id="GO:0005886">
    <property type="term" value="C:plasma membrane"/>
    <property type="evidence" value="ECO:0007669"/>
    <property type="project" value="UniProtKB-SubCell"/>
</dbReference>
<evidence type="ECO:0000313" key="10">
    <source>
        <dbReference type="Proteomes" id="UP000613266"/>
    </source>
</evidence>
<evidence type="ECO:0000256" key="2">
    <source>
        <dbReference type="ARBA" id="ARBA00004236"/>
    </source>
</evidence>
<protein>
    <submittedName>
        <fullName evidence="9">Heme biosynthesis protein HemY</fullName>
    </submittedName>
</protein>
<sequence>MRGIVWLILLFTAAAVAALTLGRNDGLVSLFWSGWRVDLSLNLFLLLMVGACLLVFALLHTLSLLFGLPERARAWRLAQRDRGAQQLLREALVSLWGARFSRAQRVVQRLLTLNAKTPELQADAGALALAHLLAAEAAHRLQDRTRRQEQWDTALRLCASQGQARAHEEAARLMAVGWALDDRDAPRALDLLAELPAGAARRTQALRLRLQAARMAERPLEALRTARLLAKHQGFSAGVAQSLMRSLAFDVLASARDVDQLRGLWLQLDASDRRDPFVVARAAETMAAQGAAADARAWIRPLWDQLAQLSEEERGVLADALALCTSGIGADWLARLEEAVARFPRNVQLPLALGHTLAELQLWGKARQVLGTAAEEQRLSANQRRRAWLRMAELAEQFEDSEQRLHCLEKAARAT</sequence>
<evidence type="ECO:0000259" key="8">
    <source>
        <dbReference type="Pfam" id="PF07219"/>
    </source>
</evidence>
<evidence type="ECO:0000313" key="9">
    <source>
        <dbReference type="EMBL" id="MBH9578730.1"/>
    </source>
</evidence>
<evidence type="ECO:0000256" key="4">
    <source>
        <dbReference type="ARBA" id="ARBA00022692"/>
    </source>
</evidence>
<evidence type="ECO:0000256" key="1">
    <source>
        <dbReference type="ARBA" id="ARBA00004141"/>
    </source>
</evidence>
<dbReference type="AlphaFoldDB" id="A0A931J9V6"/>
<dbReference type="InterPro" id="IPR005254">
    <property type="entry name" value="Heme_biosyn_assoc_TPR_pro"/>
</dbReference>
<keyword evidence="4 7" id="KW-0812">Transmembrane</keyword>
<evidence type="ECO:0000256" key="7">
    <source>
        <dbReference type="SAM" id="Phobius"/>
    </source>
</evidence>
<feature type="transmembrane region" description="Helical" evidence="7">
    <location>
        <begin position="42"/>
        <end position="68"/>
    </location>
</feature>
<dbReference type="Pfam" id="PF07219">
    <property type="entry name" value="HemY_N"/>
    <property type="match status" value="1"/>
</dbReference>
<evidence type="ECO:0000256" key="3">
    <source>
        <dbReference type="ARBA" id="ARBA00022475"/>
    </source>
</evidence>
<dbReference type="GO" id="GO:0042168">
    <property type="term" value="P:heme metabolic process"/>
    <property type="evidence" value="ECO:0007669"/>
    <property type="project" value="InterPro"/>
</dbReference>
<evidence type="ECO:0000256" key="5">
    <source>
        <dbReference type="ARBA" id="ARBA00022989"/>
    </source>
</evidence>
<organism evidence="9 10">
    <name type="scientific">Inhella proteolytica</name>
    <dbReference type="NCBI Taxonomy" id="2795029"/>
    <lineage>
        <taxon>Bacteria</taxon>
        <taxon>Pseudomonadati</taxon>
        <taxon>Pseudomonadota</taxon>
        <taxon>Betaproteobacteria</taxon>
        <taxon>Burkholderiales</taxon>
        <taxon>Sphaerotilaceae</taxon>
        <taxon>Inhella</taxon>
    </lineage>
</organism>
<dbReference type="NCBIfam" id="TIGR00540">
    <property type="entry name" value="TPR_hemY_coli"/>
    <property type="match status" value="1"/>
</dbReference>
<comment type="subcellular location">
    <subcellularLocation>
        <location evidence="2">Cell membrane</location>
    </subcellularLocation>
    <subcellularLocation>
        <location evidence="1">Membrane</location>
        <topology evidence="1">Multi-pass membrane protein</topology>
    </subcellularLocation>
</comment>
<dbReference type="RefSeq" id="WP_198112497.1">
    <property type="nucleotide sequence ID" value="NZ_JAEDAK010000014.1"/>
</dbReference>